<name>A0A249DYI1_9ENTR</name>
<evidence type="ECO:0000313" key="2">
    <source>
        <dbReference type="EMBL" id="ASX26335.1"/>
    </source>
</evidence>
<dbReference type="Gene3D" id="3.90.550.10">
    <property type="entry name" value="Spore Coat Polysaccharide Biosynthesis Protein SpsA, Chain A"/>
    <property type="match status" value="1"/>
</dbReference>
<dbReference type="Pfam" id="PF00483">
    <property type="entry name" value="NTP_transferase"/>
    <property type="match status" value="1"/>
</dbReference>
<evidence type="ECO:0000259" key="1">
    <source>
        <dbReference type="Pfam" id="PF00483"/>
    </source>
</evidence>
<dbReference type="PANTHER" id="PTHR22572">
    <property type="entry name" value="SUGAR-1-PHOSPHATE GUANYL TRANSFERASE"/>
    <property type="match status" value="1"/>
</dbReference>
<dbReference type="InterPro" id="IPR005835">
    <property type="entry name" value="NTP_transferase_dom"/>
</dbReference>
<protein>
    <submittedName>
        <fullName evidence="2">Dehydrogenase</fullName>
    </submittedName>
</protein>
<reference evidence="2 3" key="2">
    <citation type="submission" date="2017-09" db="EMBL/GenBank/DDBJ databases">
        <title>The genome of whitefly Bemisia tabaci, a global crop pest, provides novel insights into virus transmission, host adaptation and insecticide resistance.</title>
        <authorList>
            <person name="Kaur N."/>
            <person name="Kliot A."/>
            <person name="Pinheiro P.V."/>
            <person name="Luan J."/>
            <person name="Zheng Y."/>
            <person name="Liu W."/>
            <person name="Sun H."/>
            <person name="Yang X."/>
            <person name="Xu Y."/>
            <person name="Luo Y."/>
            <person name="Kruse A."/>
            <person name="Fisher T.W."/>
            <person name="Nelson D.R."/>
            <person name="Elimelech M."/>
            <person name="MacCoss M."/>
            <person name="Johnson R."/>
            <person name="Cohen E."/>
            <person name="Hunter W.B."/>
            <person name="Brown J.K."/>
            <person name="Jander G."/>
            <person name="Cilia M."/>
            <person name="Douglas A.E."/>
            <person name="Ghanim M."/>
            <person name="Simmons A.M."/>
            <person name="Wintermantel W.M."/>
            <person name="Ling K.-S."/>
            <person name="Fei Z."/>
        </authorList>
    </citation>
    <scope>NUCLEOTIDE SEQUENCE [LARGE SCALE GENOMIC DNA]</scope>
    <source>
        <strain evidence="2 3">MEAM1</strain>
    </source>
</reference>
<evidence type="ECO:0000313" key="3">
    <source>
        <dbReference type="Proteomes" id="UP000216438"/>
    </source>
</evidence>
<dbReference type="EMBL" id="CP016303">
    <property type="protein sequence ID" value="ASX26335.1"/>
    <property type="molecule type" value="Genomic_DNA"/>
</dbReference>
<dbReference type="OrthoDB" id="9803871at2"/>
<proteinExistence type="predicted"/>
<feature type="domain" description="Nucleotidyl transferase" evidence="1">
    <location>
        <begin position="7"/>
        <end position="249"/>
    </location>
</feature>
<gene>
    <name evidence="2" type="ORF">BA171_04450</name>
</gene>
<dbReference type="RefSeq" id="WP_016857771.1">
    <property type="nucleotide sequence ID" value="NZ_CP016303.1"/>
</dbReference>
<reference evidence="3" key="1">
    <citation type="submission" date="2016-06" db="EMBL/GenBank/DDBJ databases">
        <authorList>
            <person name="Chen W."/>
            <person name="Hasegawa D.K."/>
        </authorList>
    </citation>
    <scope>NUCLEOTIDE SEQUENCE [LARGE SCALE GENOMIC DNA]</scope>
    <source>
        <strain evidence="3">MEAM1</strain>
    </source>
</reference>
<dbReference type="SUPFAM" id="SSF53448">
    <property type="entry name" value="Nucleotide-diphospho-sugar transferases"/>
    <property type="match status" value="1"/>
</dbReference>
<organism evidence="2 3">
    <name type="scientific">Candidatus Hamiltonella defensa</name>
    <name type="common">Bemisia tabaci</name>
    <dbReference type="NCBI Taxonomy" id="672795"/>
    <lineage>
        <taxon>Bacteria</taxon>
        <taxon>Pseudomonadati</taxon>
        <taxon>Pseudomonadota</taxon>
        <taxon>Gammaproteobacteria</taxon>
        <taxon>Enterobacterales</taxon>
        <taxon>Enterobacteriaceae</taxon>
        <taxon>aphid secondary symbionts</taxon>
        <taxon>Candidatus Williamhamiltonella</taxon>
    </lineage>
</organism>
<dbReference type="InterPro" id="IPR050486">
    <property type="entry name" value="Mannose-1P_guanyltransferase"/>
</dbReference>
<dbReference type="CDD" id="cd06915">
    <property type="entry name" value="NTP_transferase_WcbM_like"/>
    <property type="match status" value="1"/>
</dbReference>
<accession>A0A249DYI1</accession>
<dbReference type="AlphaFoldDB" id="A0A249DYI1"/>
<dbReference type="GO" id="GO:0016779">
    <property type="term" value="F:nucleotidyltransferase activity"/>
    <property type="evidence" value="ECO:0007669"/>
    <property type="project" value="UniProtKB-ARBA"/>
</dbReference>
<dbReference type="InterPro" id="IPR029044">
    <property type="entry name" value="Nucleotide-diphossugar_trans"/>
</dbReference>
<sequence>MSTYLEAVILAGGSGTRLRQVVPHLPKPMAEIAGRPFLEILLSSLAKKKFSRVILSVGFMAEKIIEHFGHQFSGMSLTYAVEEKPLGTGGALRFALSQATQDHVFIFNGDTYLDLEVEAVEAQWQQNCLPIIVGREMQDQDISRYGRLLTDGKQVYGFSEKATRSLLESLENEDKSQMSLQELKVVNAGCYVLPKAVLDNYPPNIPFSLETDYFSKIIGQMPFKLFISAGYFIDIGVPEEYLRAQKELINR</sequence>
<dbReference type="Proteomes" id="UP000216438">
    <property type="component" value="Chromosome"/>
</dbReference>